<dbReference type="PANTHER" id="PTHR30461">
    <property type="entry name" value="DNA-INVERTASE FROM LAMBDOID PROPHAGE"/>
    <property type="match status" value="1"/>
</dbReference>
<dbReference type="Proteomes" id="UP000481360">
    <property type="component" value="Unassembled WGS sequence"/>
</dbReference>
<protein>
    <submittedName>
        <fullName evidence="2">Recombinase family protein</fullName>
    </submittedName>
</protein>
<dbReference type="GO" id="GO:0003677">
    <property type="term" value="F:DNA binding"/>
    <property type="evidence" value="ECO:0007669"/>
    <property type="project" value="InterPro"/>
</dbReference>
<proteinExistence type="predicted"/>
<dbReference type="InterPro" id="IPR050639">
    <property type="entry name" value="SSR_resolvase"/>
</dbReference>
<feature type="domain" description="Recombinase" evidence="1">
    <location>
        <begin position="154"/>
        <end position="315"/>
    </location>
</feature>
<dbReference type="InterPro" id="IPR025827">
    <property type="entry name" value="Zn_ribbon_recom_dom"/>
</dbReference>
<evidence type="ECO:0000313" key="2">
    <source>
        <dbReference type="EMBL" id="NGY65355.1"/>
    </source>
</evidence>
<dbReference type="AlphaFoldDB" id="A0A7C9VYP1"/>
<dbReference type="SUPFAM" id="SSF53041">
    <property type="entry name" value="Resolvase-like"/>
    <property type="match status" value="1"/>
</dbReference>
<dbReference type="Gene3D" id="3.90.1750.20">
    <property type="entry name" value="Putative Large Serine Recombinase, Chain B, Domain 2"/>
    <property type="match status" value="1"/>
</dbReference>
<dbReference type="Pfam" id="PF00239">
    <property type="entry name" value="Resolvase"/>
    <property type="match status" value="1"/>
</dbReference>
<reference evidence="2 3" key="1">
    <citation type="submission" date="2020-03" db="EMBL/GenBank/DDBJ databases">
        <title>Isolation and identification of active actinomycetes.</title>
        <authorList>
            <person name="Sun X."/>
        </authorList>
    </citation>
    <scope>NUCLEOTIDE SEQUENCE [LARGE SCALE GENOMIC DNA]</scope>
    <source>
        <strain evidence="2 3">NEAU-D13</strain>
    </source>
</reference>
<dbReference type="InterPro" id="IPR011109">
    <property type="entry name" value="DNA_bind_recombinase_dom"/>
</dbReference>
<dbReference type="PANTHER" id="PTHR30461:SF23">
    <property type="entry name" value="DNA RECOMBINASE-RELATED"/>
    <property type="match status" value="1"/>
</dbReference>
<accession>A0A7C9VYP1</accession>
<dbReference type="Pfam" id="PF13408">
    <property type="entry name" value="Zn_ribbon_recom"/>
    <property type="match status" value="1"/>
</dbReference>
<sequence length="451" mass="50039">MSTSEFQDVQTSRAWQRAVSEELVDGVGPVVAEFFDVGVSRRWPWLDRPEAAALLAAAADPDRDFDAVVVGEYERAFHGDQFREVVSGLNALGVAVWLPEAGGPVELGSPVHEALMVLLGAQAQREVARARQRVLAAMRSQTRLQGRFLGGRPPYGYRLVDGGRHPNPVHGRWGRRVRVLAPDPVTAPWVRWMFAERARGRAVASLARELNERGVACPSGADRERNAHRSGERWIVRTVGMILENPRYTGRQVWNRSSTIGHGRGGRAGGRGSGALRYNPVSEWEVSERIAHEPLVDDETFVAVQGMRVAKLAKDGEVRRYLLAGLVVCGLCGRRMDGHWVHGRAGYRCRHGFTSVKRRPDGAPRNFYIREDHLLEALPGLLERLAGPAEEDVLAGPVDQLYEQRLQIEYDGQRVKLRPASQVVKTVEPARRPVQSMLALECCDATKAAEI</sequence>
<keyword evidence="3" id="KW-1185">Reference proteome</keyword>
<evidence type="ECO:0000313" key="3">
    <source>
        <dbReference type="Proteomes" id="UP000481360"/>
    </source>
</evidence>
<dbReference type="Pfam" id="PF07508">
    <property type="entry name" value="Recombinase"/>
    <property type="match status" value="1"/>
</dbReference>
<name>A0A7C9VYP1_9PSEU</name>
<comment type="caution">
    <text evidence="2">The sequence shown here is derived from an EMBL/GenBank/DDBJ whole genome shotgun (WGS) entry which is preliminary data.</text>
</comment>
<dbReference type="GO" id="GO:0000150">
    <property type="term" value="F:DNA strand exchange activity"/>
    <property type="evidence" value="ECO:0007669"/>
    <property type="project" value="InterPro"/>
</dbReference>
<organism evidence="2 3">
    <name type="scientific">Lentzea alba</name>
    <dbReference type="NCBI Taxonomy" id="2714351"/>
    <lineage>
        <taxon>Bacteria</taxon>
        <taxon>Bacillati</taxon>
        <taxon>Actinomycetota</taxon>
        <taxon>Actinomycetes</taxon>
        <taxon>Pseudonocardiales</taxon>
        <taxon>Pseudonocardiaceae</taxon>
        <taxon>Lentzea</taxon>
    </lineage>
</organism>
<dbReference type="SMART" id="SM00857">
    <property type="entry name" value="Resolvase"/>
    <property type="match status" value="1"/>
</dbReference>
<gene>
    <name evidence="2" type="ORF">G7043_41330</name>
</gene>
<evidence type="ECO:0000259" key="1">
    <source>
        <dbReference type="PROSITE" id="PS51737"/>
    </source>
</evidence>
<dbReference type="EMBL" id="JAAMPJ010000015">
    <property type="protein sequence ID" value="NGY65355.1"/>
    <property type="molecule type" value="Genomic_DNA"/>
</dbReference>
<dbReference type="PROSITE" id="PS51737">
    <property type="entry name" value="RECOMBINASE_DNA_BIND"/>
    <property type="match status" value="1"/>
</dbReference>
<dbReference type="InterPro" id="IPR036162">
    <property type="entry name" value="Resolvase-like_N_sf"/>
</dbReference>
<dbReference type="InterPro" id="IPR038109">
    <property type="entry name" value="DNA_bind_recomb_sf"/>
</dbReference>
<dbReference type="InterPro" id="IPR006119">
    <property type="entry name" value="Resolv_N"/>
</dbReference>